<feature type="transmembrane region" description="Helical" evidence="1">
    <location>
        <begin position="52"/>
        <end position="74"/>
    </location>
</feature>
<feature type="transmembrane region" description="Helical" evidence="1">
    <location>
        <begin position="86"/>
        <end position="109"/>
    </location>
</feature>
<keyword evidence="1" id="KW-1133">Transmembrane helix</keyword>
<gene>
    <name evidence="2" type="ORF">SAMN02745355_0750</name>
</gene>
<dbReference type="AlphaFoldDB" id="A0A8G2FWN7"/>
<feature type="transmembrane region" description="Helical" evidence="1">
    <location>
        <begin position="12"/>
        <end position="40"/>
    </location>
</feature>
<dbReference type="Proteomes" id="UP000192315">
    <property type="component" value="Unassembled WGS sequence"/>
</dbReference>
<evidence type="ECO:0000313" key="2">
    <source>
        <dbReference type="EMBL" id="SMD30836.1"/>
    </source>
</evidence>
<reference evidence="2 3" key="1">
    <citation type="submission" date="2017-04" db="EMBL/GenBank/DDBJ databases">
        <authorList>
            <person name="Varghese N."/>
            <person name="Submissions S."/>
        </authorList>
    </citation>
    <scope>NUCLEOTIDE SEQUENCE [LARGE SCALE GENOMIC DNA]</scope>
    <source>
        <strain evidence="2 3">DSM 9789</strain>
    </source>
</reference>
<keyword evidence="1" id="KW-0472">Membrane</keyword>
<evidence type="ECO:0000256" key="1">
    <source>
        <dbReference type="SAM" id="Phobius"/>
    </source>
</evidence>
<comment type="caution">
    <text evidence="2">The sequence shown here is derived from an EMBL/GenBank/DDBJ whole genome shotgun (WGS) entry which is preliminary data.</text>
</comment>
<proteinExistence type="predicted"/>
<keyword evidence="1" id="KW-0812">Transmembrane</keyword>
<accession>A0A8G2FWN7</accession>
<organism evidence="2 3">
    <name type="scientific">Picrophilus torridus (strain ATCC 700027 / DSM 9790 / JCM 10055 / NBRC 100828 / KAW 2/3)</name>
    <dbReference type="NCBI Taxonomy" id="1122961"/>
    <lineage>
        <taxon>Archaea</taxon>
        <taxon>Methanobacteriati</taxon>
        <taxon>Thermoplasmatota</taxon>
        <taxon>Thermoplasmata</taxon>
        <taxon>Thermoplasmatales</taxon>
        <taxon>Picrophilaceae</taxon>
        <taxon>Picrophilus</taxon>
    </lineage>
</organism>
<keyword evidence="3" id="KW-1185">Reference proteome</keyword>
<sequence>MNRRSLDMNKKLIYSLIIVLAGTFLISYAGYWYLAFIFSIMAGYLWVSEIKYILMISFLSLIAFLLSFNIGYSLRALSLFSGISGIPQYIVILITFLIVFSLNTAGMLLGSGINRS</sequence>
<evidence type="ECO:0000313" key="3">
    <source>
        <dbReference type="Proteomes" id="UP000192315"/>
    </source>
</evidence>
<name>A0A8G2FWN7_PICTO</name>
<protein>
    <submittedName>
        <fullName evidence="2">Uncharacterized protein</fullName>
    </submittedName>
</protein>
<dbReference type="EMBL" id="FWYE01000002">
    <property type="protein sequence ID" value="SMD30836.1"/>
    <property type="molecule type" value="Genomic_DNA"/>
</dbReference>